<dbReference type="InterPro" id="IPR008207">
    <property type="entry name" value="Sig_transdc_His_kin_Hpt_dom"/>
</dbReference>
<dbReference type="Gene3D" id="1.20.120.160">
    <property type="entry name" value="HPT domain"/>
    <property type="match status" value="1"/>
</dbReference>
<reference evidence="4" key="1">
    <citation type="submission" date="2016-02" db="EMBL/GenBank/DDBJ databases">
        <authorList>
            <person name="Holder M.E."/>
            <person name="Ajami N.J."/>
            <person name="Petrosino J.F."/>
        </authorList>
    </citation>
    <scope>NUCLEOTIDE SEQUENCE [LARGE SCALE GENOMIC DNA]</scope>
    <source>
        <strain evidence="4">CCUG 45958</strain>
    </source>
</reference>
<dbReference type="RefSeq" id="WP_062254595.1">
    <property type="nucleotide sequence ID" value="NZ_CP014229.1"/>
</dbReference>
<dbReference type="GO" id="GO:0004672">
    <property type="term" value="F:protein kinase activity"/>
    <property type="evidence" value="ECO:0007669"/>
    <property type="project" value="UniProtKB-ARBA"/>
</dbReference>
<dbReference type="InterPro" id="IPR036641">
    <property type="entry name" value="HPT_dom_sf"/>
</dbReference>
<dbReference type="STRING" id="44742.AXF13_15525"/>
<feature type="domain" description="HPt" evidence="2">
    <location>
        <begin position="18"/>
        <end position="112"/>
    </location>
</feature>
<dbReference type="PROSITE" id="PS50894">
    <property type="entry name" value="HPT"/>
    <property type="match status" value="1"/>
</dbReference>
<evidence type="ECO:0000313" key="4">
    <source>
        <dbReference type="Proteomes" id="UP000069241"/>
    </source>
</evidence>
<gene>
    <name evidence="3" type="ORF">AXF13_15525</name>
</gene>
<organism evidence="3 4">
    <name type="scientific">Desulfovibrio fairfieldensis</name>
    <dbReference type="NCBI Taxonomy" id="44742"/>
    <lineage>
        <taxon>Bacteria</taxon>
        <taxon>Pseudomonadati</taxon>
        <taxon>Thermodesulfobacteriota</taxon>
        <taxon>Desulfovibrionia</taxon>
        <taxon>Desulfovibrionales</taxon>
        <taxon>Desulfovibrionaceae</taxon>
        <taxon>Desulfovibrio</taxon>
    </lineage>
</organism>
<dbReference type="Proteomes" id="UP000069241">
    <property type="component" value="Chromosome"/>
</dbReference>
<keyword evidence="3" id="KW-0418">Kinase</keyword>
<name>A0A0X8JMD4_9BACT</name>
<feature type="modified residue" description="Phosphohistidine" evidence="1">
    <location>
        <position position="57"/>
    </location>
</feature>
<keyword evidence="3" id="KW-0808">Transferase</keyword>
<protein>
    <submittedName>
        <fullName evidence="3">Histidine kinase</fullName>
    </submittedName>
</protein>
<accession>A0A0X8JMD4</accession>
<evidence type="ECO:0000313" key="3">
    <source>
        <dbReference type="EMBL" id="AMD91424.1"/>
    </source>
</evidence>
<dbReference type="AlphaFoldDB" id="A0A0X8JMD4"/>
<evidence type="ECO:0000259" key="2">
    <source>
        <dbReference type="PROSITE" id="PS50894"/>
    </source>
</evidence>
<dbReference type="SUPFAM" id="SSF47226">
    <property type="entry name" value="Histidine-containing phosphotransfer domain, HPT domain"/>
    <property type="match status" value="1"/>
</dbReference>
<evidence type="ECO:0000256" key="1">
    <source>
        <dbReference type="PROSITE-ProRule" id="PRU00110"/>
    </source>
</evidence>
<dbReference type="KEGG" id="dfi:AXF13_15525"/>
<dbReference type="Pfam" id="PF01627">
    <property type="entry name" value="Hpt"/>
    <property type="match status" value="1"/>
</dbReference>
<keyword evidence="1" id="KW-0597">Phosphoprotein</keyword>
<sequence>MSEEVLDWKEAIARVLNKRDLYVKLLQKFIETERDSPAKVEQALKNGDTETARQLVHSTKGAAANLGAKALAAAALELEMAIKAGADTGPAMNHFDSAVTDTLVTMSAFMSQ</sequence>
<dbReference type="GO" id="GO:0000160">
    <property type="term" value="P:phosphorelay signal transduction system"/>
    <property type="evidence" value="ECO:0007669"/>
    <property type="project" value="InterPro"/>
</dbReference>
<keyword evidence="4" id="KW-1185">Reference proteome</keyword>
<proteinExistence type="predicted"/>
<dbReference type="EMBL" id="CP014229">
    <property type="protein sequence ID" value="AMD91424.1"/>
    <property type="molecule type" value="Genomic_DNA"/>
</dbReference>